<reference evidence="2 3" key="1">
    <citation type="journal article" date="2010" name="ISME J.">
        <title>Fine-scale evolution: genomic, phenotypic and ecological differentiation in two coexisting Salinibacter ruber strains.</title>
        <authorList>
            <person name="Pena A."/>
            <person name="Teeling H."/>
            <person name="Huerta-Cepas J."/>
            <person name="Santos F."/>
            <person name="Yarza P."/>
            <person name="Brito-Echeverria J."/>
            <person name="Lucio M."/>
            <person name="Schmitt-Kopplin P."/>
            <person name="Meseguer I."/>
            <person name="Schenowitz C."/>
            <person name="Dossat C."/>
            <person name="Barbe V."/>
            <person name="Dopazo J."/>
            <person name="Rossello-Mora R."/>
            <person name="Schuler M."/>
            <person name="Glockner F.O."/>
            <person name="Amann R."/>
            <person name="Gabaldon T."/>
            <person name="Anton J."/>
        </authorList>
    </citation>
    <scope>NUCLEOTIDE SEQUENCE [LARGE SCALE GENOMIC DNA]</scope>
    <source>
        <strain evidence="2 3">M8</strain>
    </source>
</reference>
<dbReference type="AlphaFoldDB" id="D5H836"/>
<organism evidence="2 3">
    <name type="scientific">Salinibacter ruber (strain M8)</name>
    <dbReference type="NCBI Taxonomy" id="761659"/>
    <lineage>
        <taxon>Bacteria</taxon>
        <taxon>Pseudomonadati</taxon>
        <taxon>Rhodothermota</taxon>
        <taxon>Rhodothermia</taxon>
        <taxon>Rhodothermales</taxon>
        <taxon>Salinibacteraceae</taxon>
        <taxon>Salinibacter</taxon>
    </lineage>
</organism>
<sequence length="93" mass="10263">MKRHGLPSLTNTSGPMSDRIRRGMLIKNNGSEAVEVSLSSRQLRLAPDEEAFITPEEGRSSPLRRALQERSIAIVRPAPPAEDEALSERLDAQ</sequence>
<proteinExistence type="predicted"/>
<dbReference type="EMBL" id="FP565814">
    <property type="protein sequence ID" value="CBH24191.1"/>
    <property type="molecule type" value="Genomic_DNA"/>
</dbReference>
<accession>D5H836</accession>
<evidence type="ECO:0000313" key="2">
    <source>
        <dbReference type="EMBL" id="CBH24191.1"/>
    </source>
</evidence>
<dbReference type="HOGENOM" id="CLU_2571574_0_0_10"/>
<gene>
    <name evidence="2" type="ordered locus">SRM_01270</name>
</gene>
<feature type="region of interest" description="Disordered" evidence="1">
    <location>
        <begin position="74"/>
        <end position="93"/>
    </location>
</feature>
<protein>
    <submittedName>
        <fullName evidence="2">Uncharacterized protein</fullName>
    </submittedName>
</protein>
<evidence type="ECO:0000313" key="3">
    <source>
        <dbReference type="Proteomes" id="UP000000933"/>
    </source>
</evidence>
<dbReference type="Proteomes" id="UP000000933">
    <property type="component" value="Chromosome"/>
</dbReference>
<evidence type="ECO:0000256" key="1">
    <source>
        <dbReference type="SAM" id="MobiDB-lite"/>
    </source>
</evidence>
<reference evidence="3" key="2">
    <citation type="submission" date="2010-04" db="EMBL/GenBank/DDBJ databases">
        <title>Genome sequence of Salinibacter ruber M8.</title>
        <authorList>
            <consortium name="Genoscope"/>
        </authorList>
    </citation>
    <scope>NUCLEOTIDE SEQUENCE [LARGE SCALE GENOMIC DNA]</scope>
    <source>
        <strain evidence="3">M8</strain>
    </source>
</reference>
<name>D5H836_SALRM</name>
<dbReference type="KEGG" id="srm:SRM_01270"/>